<feature type="transmembrane region" description="Helical" evidence="2">
    <location>
        <begin position="135"/>
        <end position="157"/>
    </location>
</feature>
<dbReference type="InterPro" id="IPR010559">
    <property type="entry name" value="Sig_transdc_His_kin_internal"/>
</dbReference>
<reference evidence="4 5" key="1">
    <citation type="submission" date="2016-10" db="EMBL/GenBank/DDBJ databases">
        <authorList>
            <person name="de Groot N.N."/>
        </authorList>
    </citation>
    <scope>NUCLEOTIDE SEQUENCE [LARGE SCALE GENOMIC DNA]</scope>
    <source>
        <strain evidence="4 5">DSM 19938</strain>
    </source>
</reference>
<feature type="transmembrane region" description="Helical" evidence="2">
    <location>
        <begin position="94"/>
        <end position="115"/>
    </location>
</feature>
<dbReference type="RefSeq" id="WP_090331038.1">
    <property type="nucleotide sequence ID" value="NZ_FNXY01000001.1"/>
</dbReference>
<gene>
    <name evidence="4" type="ORF">SAMN04487995_0239</name>
</gene>
<keyword evidence="5" id="KW-1185">Reference proteome</keyword>
<evidence type="ECO:0000259" key="3">
    <source>
        <dbReference type="Pfam" id="PF06580"/>
    </source>
</evidence>
<keyword evidence="1" id="KW-0175">Coiled coil</keyword>
<accession>A0A1H6Q389</accession>
<dbReference type="Proteomes" id="UP000199532">
    <property type="component" value="Unassembled WGS sequence"/>
</dbReference>
<feature type="domain" description="Signal transduction histidine kinase internal region" evidence="3">
    <location>
        <begin position="183"/>
        <end position="259"/>
    </location>
</feature>
<evidence type="ECO:0000313" key="5">
    <source>
        <dbReference type="Proteomes" id="UP000199532"/>
    </source>
</evidence>
<organism evidence="4 5">
    <name type="scientific">Dyadobacter koreensis</name>
    <dbReference type="NCBI Taxonomy" id="408657"/>
    <lineage>
        <taxon>Bacteria</taxon>
        <taxon>Pseudomonadati</taxon>
        <taxon>Bacteroidota</taxon>
        <taxon>Cytophagia</taxon>
        <taxon>Cytophagales</taxon>
        <taxon>Spirosomataceae</taxon>
        <taxon>Dyadobacter</taxon>
    </lineage>
</organism>
<keyword evidence="4" id="KW-0808">Transferase</keyword>
<keyword evidence="2" id="KW-0812">Transmembrane</keyword>
<evidence type="ECO:0000256" key="2">
    <source>
        <dbReference type="SAM" id="Phobius"/>
    </source>
</evidence>
<dbReference type="STRING" id="408657.SAMN04487995_0239"/>
<name>A0A1H6Q389_9BACT</name>
<sequence length="366" mass="42318">MEKARSQLITRKSKLILLACFSFVMFYVFTYMLNPYDIWWKQYFARNAMDILIEWALSLMSCSLIAVSSISIHEWLNQKLPWIETPLRRLAVETLLNVASVVLLIFSQLIVMYLLEDVSSELFGDNNENRWYWQWLTVSIFIALTISAIHTGDYLILNWKNAALEATEHKLKSAQHQQAATEAELQALKLQLDPHFVFNNLSVLSELILEDQQLGYDYAENFSKVYRYLLLNSRKDLITLEDEMKFLKAYIFLLEHRAGSGIHFEININADHLNLHLPPMTLQLLIENAMKHNKFLKSNPLKISVKSGQNSELIVSNSIIPLQKKEPSSSLGLQNIAQRYLLLSDREPVITANDYFFSVSIPLIKS</sequence>
<dbReference type="AlphaFoldDB" id="A0A1H6Q389"/>
<dbReference type="InterPro" id="IPR050640">
    <property type="entry name" value="Bact_2-comp_sensor_kinase"/>
</dbReference>
<keyword evidence="2" id="KW-0472">Membrane</keyword>
<dbReference type="PANTHER" id="PTHR34220:SF7">
    <property type="entry name" value="SENSOR HISTIDINE KINASE YPDA"/>
    <property type="match status" value="1"/>
</dbReference>
<keyword evidence="4" id="KW-0418">Kinase</keyword>
<feature type="coiled-coil region" evidence="1">
    <location>
        <begin position="164"/>
        <end position="191"/>
    </location>
</feature>
<feature type="transmembrane region" description="Helical" evidence="2">
    <location>
        <begin position="53"/>
        <end position="73"/>
    </location>
</feature>
<protein>
    <submittedName>
        <fullName evidence="4">Histidine kinase</fullName>
    </submittedName>
</protein>
<dbReference type="PANTHER" id="PTHR34220">
    <property type="entry name" value="SENSOR HISTIDINE KINASE YPDA"/>
    <property type="match status" value="1"/>
</dbReference>
<keyword evidence="2" id="KW-1133">Transmembrane helix</keyword>
<feature type="transmembrane region" description="Helical" evidence="2">
    <location>
        <begin position="15"/>
        <end position="33"/>
    </location>
</feature>
<proteinExistence type="predicted"/>
<dbReference type="GO" id="GO:0000155">
    <property type="term" value="F:phosphorelay sensor kinase activity"/>
    <property type="evidence" value="ECO:0007669"/>
    <property type="project" value="InterPro"/>
</dbReference>
<dbReference type="EMBL" id="FNXY01000001">
    <property type="protein sequence ID" value="SEI38319.1"/>
    <property type="molecule type" value="Genomic_DNA"/>
</dbReference>
<dbReference type="GO" id="GO:0016020">
    <property type="term" value="C:membrane"/>
    <property type="evidence" value="ECO:0007669"/>
    <property type="project" value="InterPro"/>
</dbReference>
<dbReference type="OrthoDB" id="927174at2"/>
<dbReference type="Pfam" id="PF06580">
    <property type="entry name" value="His_kinase"/>
    <property type="match status" value="1"/>
</dbReference>
<evidence type="ECO:0000256" key="1">
    <source>
        <dbReference type="SAM" id="Coils"/>
    </source>
</evidence>
<evidence type="ECO:0000313" key="4">
    <source>
        <dbReference type="EMBL" id="SEI38319.1"/>
    </source>
</evidence>